<feature type="transmembrane region" description="Helical" evidence="1">
    <location>
        <begin position="171"/>
        <end position="191"/>
    </location>
</feature>
<dbReference type="AlphaFoldDB" id="A0A397VCY4"/>
<keyword evidence="3" id="KW-1185">Reference proteome</keyword>
<keyword evidence="1" id="KW-0472">Membrane</keyword>
<evidence type="ECO:0000313" key="2">
    <source>
        <dbReference type="EMBL" id="RIB17873.1"/>
    </source>
</evidence>
<dbReference type="EMBL" id="QKWP01000577">
    <property type="protein sequence ID" value="RIB17873.1"/>
    <property type="molecule type" value="Genomic_DNA"/>
</dbReference>
<dbReference type="Proteomes" id="UP000266673">
    <property type="component" value="Unassembled WGS sequence"/>
</dbReference>
<evidence type="ECO:0000256" key="1">
    <source>
        <dbReference type="SAM" id="Phobius"/>
    </source>
</evidence>
<protein>
    <submittedName>
        <fullName evidence="2">Uncharacterized protein</fullName>
    </submittedName>
</protein>
<name>A0A397VCY4_9GLOM</name>
<sequence length="225" mass="26165">MITGYAKYPNLAFNSEDFTSLKDDDGANFLLPYSQIIDKNIWNDLIKKFMTSNYNYQISSTILPLRIISEIVLPEPFSTIINEEYAAEIASDAFWNLCDMKSNTVIVSNVKGSYNIENFLEDIIQLHEIILLTIMFIARRDYFSLKNDASQNSILSRVKNPQYALFLRKNYYVANFAVMIFECLMILIKFVKDQNACRCDNDAYETEINNVEISLVNEYEIFQIH</sequence>
<organism evidence="2 3">
    <name type="scientific">Gigaspora rosea</name>
    <dbReference type="NCBI Taxonomy" id="44941"/>
    <lineage>
        <taxon>Eukaryota</taxon>
        <taxon>Fungi</taxon>
        <taxon>Fungi incertae sedis</taxon>
        <taxon>Mucoromycota</taxon>
        <taxon>Glomeromycotina</taxon>
        <taxon>Glomeromycetes</taxon>
        <taxon>Diversisporales</taxon>
        <taxon>Gigasporaceae</taxon>
        <taxon>Gigaspora</taxon>
    </lineage>
</organism>
<accession>A0A397VCY4</accession>
<reference evidence="2 3" key="1">
    <citation type="submission" date="2018-06" db="EMBL/GenBank/DDBJ databases">
        <title>Comparative genomics reveals the genomic features of Rhizophagus irregularis, R. cerebriforme, R. diaphanum and Gigaspora rosea, and their symbiotic lifestyle signature.</title>
        <authorList>
            <person name="Morin E."/>
            <person name="San Clemente H."/>
            <person name="Chen E.C.H."/>
            <person name="De La Providencia I."/>
            <person name="Hainaut M."/>
            <person name="Kuo A."/>
            <person name="Kohler A."/>
            <person name="Murat C."/>
            <person name="Tang N."/>
            <person name="Roy S."/>
            <person name="Loubradou J."/>
            <person name="Henrissat B."/>
            <person name="Grigoriev I.V."/>
            <person name="Corradi N."/>
            <person name="Roux C."/>
            <person name="Martin F.M."/>
        </authorList>
    </citation>
    <scope>NUCLEOTIDE SEQUENCE [LARGE SCALE GENOMIC DNA]</scope>
    <source>
        <strain evidence="2 3">DAOM 194757</strain>
    </source>
</reference>
<gene>
    <name evidence="2" type="ORF">C2G38_2186190</name>
</gene>
<keyword evidence="1" id="KW-1133">Transmembrane helix</keyword>
<proteinExistence type="predicted"/>
<evidence type="ECO:0000313" key="3">
    <source>
        <dbReference type="Proteomes" id="UP000266673"/>
    </source>
</evidence>
<keyword evidence="1" id="KW-0812">Transmembrane</keyword>
<dbReference type="OrthoDB" id="2352230at2759"/>
<comment type="caution">
    <text evidence="2">The sequence shown here is derived from an EMBL/GenBank/DDBJ whole genome shotgun (WGS) entry which is preliminary data.</text>
</comment>